<name>A0A8E7AZE9_9EURY</name>
<evidence type="ECO:0000256" key="3">
    <source>
        <dbReference type="ARBA" id="ARBA00022737"/>
    </source>
</evidence>
<dbReference type="GO" id="GO:0008137">
    <property type="term" value="F:NADH dehydrogenase (ubiquinone) activity"/>
    <property type="evidence" value="ECO:0007669"/>
    <property type="project" value="InterPro"/>
</dbReference>
<evidence type="ECO:0000313" key="7">
    <source>
        <dbReference type="EMBL" id="QVV90185.1"/>
    </source>
</evidence>
<dbReference type="AlphaFoldDB" id="A0A8E7AZE9"/>
<gene>
    <name evidence="7" type="ORF">KHC33_06785</name>
</gene>
<accession>A0A8E7AZE9</accession>
<dbReference type="GO" id="GO:0016020">
    <property type="term" value="C:membrane"/>
    <property type="evidence" value="ECO:0007669"/>
    <property type="project" value="InterPro"/>
</dbReference>
<feature type="domain" description="4Fe-4S ferredoxin-type" evidence="6">
    <location>
        <begin position="127"/>
        <end position="149"/>
    </location>
</feature>
<dbReference type="InterPro" id="IPR036010">
    <property type="entry name" value="2Fe-2S_ferredoxin-like_sf"/>
</dbReference>
<dbReference type="GO" id="GO:0046872">
    <property type="term" value="F:metal ion binding"/>
    <property type="evidence" value="ECO:0007669"/>
    <property type="project" value="UniProtKB-KW"/>
</dbReference>
<dbReference type="Pfam" id="PF13510">
    <property type="entry name" value="Fer2_4"/>
    <property type="match status" value="1"/>
</dbReference>
<proteinExistence type="predicted"/>
<dbReference type="GeneID" id="65096875"/>
<dbReference type="KEGG" id="mrtj:KHC33_06785"/>
<dbReference type="Proteomes" id="UP000680656">
    <property type="component" value="Chromosome"/>
</dbReference>
<keyword evidence="8" id="KW-1185">Reference proteome</keyword>
<dbReference type="FunFam" id="3.30.70.20:FF:000035">
    <property type="entry name" value="Iron hydrogenase 1"/>
    <property type="match status" value="1"/>
</dbReference>
<evidence type="ECO:0000256" key="2">
    <source>
        <dbReference type="ARBA" id="ARBA00022723"/>
    </source>
</evidence>
<feature type="domain" description="4Fe-4S ferredoxin-type" evidence="6">
    <location>
        <begin position="170"/>
        <end position="200"/>
    </location>
</feature>
<reference evidence="7 8" key="1">
    <citation type="submission" date="2021-05" db="EMBL/GenBank/DDBJ databases">
        <title>A novel Methanospirillum isolate from a pyrite-forming mixed culture.</title>
        <authorList>
            <person name="Bunk B."/>
            <person name="Sproer C."/>
            <person name="Spring S."/>
            <person name="Pester M."/>
        </authorList>
    </citation>
    <scope>NUCLEOTIDE SEQUENCE [LARGE SCALE GENOMIC DNA]</scope>
    <source>
        <strain evidence="7 8">J.3.6.1-F.2.7.3</strain>
    </source>
</reference>
<dbReference type="PROSITE" id="PS00198">
    <property type="entry name" value="4FE4S_FER_1"/>
    <property type="match status" value="1"/>
</dbReference>
<dbReference type="PROSITE" id="PS00641">
    <property type="entry name" value="COMPLEX1_75K_1"/>
    <property type="match status" value="1"/>
</dbReference>
<sequence>MSLFGSMNRMVTITINKNQYLAEEGEIFLLTAMRLNIDIPHLCYEKALEPYGACRLCMVDVVTCGKTTMTPACTIKVHNGLEILTDTPEIIKHRSLLFELYLAEAPKSEVIREMAAKYGVTKTRFLKKIVHDDPLLGKCILCGLCVRVCNEIMGTCAINFINRGPYTVINTPFFEQNPDCAGCAACAQVCPTNAIVFDDRGSNRIMQSWSHTTVPLATCSSCRKSFAPEKLMQKVLNNLEPAIIEEIRTLCPECRRKLITRKEVGKIPKS</sequence>
<dbReference type="EMBL" id="CP075546">
    <property type="protein sequence ID" value="QVV90185.1"/>
    <property type="molecule type" value="Genomic_DNA"/>
</dbReference>
<keyword evidence="3" id="KW-0677">Repeat</keyword>
<dbReference type="SUPFAM" id="SSF54292">
    <property type="entry name" value="2Fe-2S ferredoxin-like"/>
    <property type="match status" value="1"/>
</dbReference>
<dbReference type="Gene3D" id="3.30.70.20">
    <property type="match status" value="1"/>
</dbReference>
<keyword evidence="4" id="KW-0408">Iron</keyword>
<dbReference type="SUPFAM" id="SSF54862">
    <property type="entry name" value="4Fe-4S ferredoxins"/>
    <property type="match status" value="1"/>
</dbReference>
<dbReference type="RefSeq" id="WP_214420959.1">
    <property type="nucleotide sequence ID" value="NZ_CP075546.1"/>
</dbReference>
<dbReference type="GO" id="GO:0016491">
    <property type="term" value="F:oxidoreductase activity"/>
    <property type="evidence" value="ECO:0007669"/>
    <property type="project" value="UniProtKB-ARBA"/>
</dbReference>
<evidence type="ECO:0000313" key="8">
    <source>
        <dbReference type="Proteomes" id="UP000680656"/>
    </source>
</evidence>
<dbReference type="InterPro" id="IPR017896">
    <property type="entry name" value="4Fe4S_Fe-S-bd"/>
</dbReference>
<dbReference type="InterPro" id="IPR017900">
    <property type="entry name" value="4Fe4S_Fe_S_CS"/>
</dbReference>
<evidence type="ECO:0000256" key="1">
    <source>
        <dbReference type="ARBA" id="ARBA00022485"/>
    </source>
</evidence>
<keyword evidence="1" id="KW-0004">4Fe-4S</keyword>
<keyword evidence="2" id="KW-0479">Metal-binding</keyword>
<dbReference type="GO" id="GO:0042773">
    <property type="term" value="P:ATP synthesis coupled electron transport"/>
    <property type="evidence" value="ECO:0007669"/>
    <property type="project" value="InterPro"/>
</dbReference>
<keyword evidence="5" id="KW-0411">Iron-sulfur</keyword>
<protein>
    <submittedName>
        <fullName evidence="7">(2Fe-2S)-binding protein</fullName>
    </submittedName>
</protein>
<dbReference type="GO" id="GO:0051539">
    <property type="term" value="F:4 iron, 4 sulfur cluster binding"/>
    <property type="evidence" value="ECO:0007669"/>
    <property type="project" value="UniProtKB-KW"/>
</dbReference>
<dbReference type="Gene3D" id="3.10.20.740">
    <property type="match status" value="1"/>
</dbReference>
<evidence type="ECO:0000256" key="5">
    <source>
        <dbReference type="ARBA" id="ARBA00023014"/>
    </source>
</evidence>
<organism evidence="7 8">
    <name type="scientific">Methanospirillum purgamenti</name>
    <dbReference type="NCBI Taxonomy" id="2834276"/>
    <lineage>
        <taxon>Archaea</taxon>
        <taxon>Methanobacteriati</taxon>
        <taxon>Methanobacteriota</taxon>
        <taxon>Stenosarchaea group</taxon>
        <taxon>Methanomicrobia</taxon>
        <taxon>Methanomicrobiales</taxon>
        <taxon>Methanospirillaceae</taxon>
        <taxon>Methanospirillum</taxon>
    </lineage>
</organism>
<dbReference type="PROSITE" id="PS51379">
    <property type="entry name" value="4FE4S_FER_2"/>
    <property type="match status" value="2"/>
</dbReference>
<evidence type="ECO:0000256" key="4">
    <source>
        <dbReference type="ARBA" id="ARBA00023004"/>
    </source>
</evidence>
<dbReference type="InterPro" id="IPR000283">
    <property type="entry name" value="NADH_UbQ_OxRdtase_75kDa_su_CS"/>
</dbReference>
<evidence type="ECO:0000259" key="6">
    <source>
        <dbReference type="PROSITE" id="PS51379"/>
    </source>
</evidence>